<dbReference type="PANTHER" id="PTHR21596">
    <property type="entry name" value="RIBONUCLEASE P SUBUNIT P38"/>
    <property type="match status" value="1"/>
</dbReference>
<evidence type="ECO:0000256" key="1">
    <source>
        <dbReference type="SAM" id="SignalP"/>
    </source>
</evidence>
<dbReference type="InterPro" id="IPR038588">
    <property type="entry name" value="XS_domain_sf"/>
</dbReference>
<dbReference type="AlphaFoldDB" id="A0A8X7R022"/>
<dbReference type="InterPro" id="IPR005380">
    <property type="entry name" value="XS_domain"/>
</dbReference>
<organism evidence="3 4">
    <name type="scientific">Brassica carinata</name>
    <name type="common">Ethiopian mustard</name>
    <name type="synonym">Abyssinian cabbage</name>
    <dbReference type="NCBI Taxonomy" id="52824"/>
    <lineage>
        <taxon>Eukaryota</taxon>
        <taxon>Viridiplantae</taxon>
        <taxon>Streptophyta</taxon>
        <taxon>Embryophyta</taxon>
        <taxon>Tracheophyta</taxon>
        <taxon>Spermatophyta</taxon>
        <taxon>Magnoliopsida</taxon>
        <taxon>eudicotyledons</taxon>
        <taxon>Gunneridae</taxon>
        <taxon>Pentapetalae</taxon>
        <taxon>rosids</taxon>
        <taxon>malvids</taxon>
        <taxon>Brassicales</taxon>
        <taxon>Brassicaceae</taxon>
        <taxon>Brassiceae</taxon>
        <taxon>Brassica</taxon>
    </lineage>
</organism>
<evidence type="ECO:0000313" key="3">
    <source>
        <dbReference type="EMBL" id="KAG2276189.1"/>
    </source>
</evidence>
<dbReference type="OrthoDB" id="1025561at2759"/>
<feature type="signal peptide" evidence="1">
    <location>
        <begin position="1"/>
        <end position="39"/>
    </location>
</feature>
<dbReference type="InterPro" id="IPR045177">
    <property type="entry name" value="FDM1-5/IDN2"/>
</dbReference>
<dbReference type="Pfam" id="PF03468">
    <property type="entry name" value="XS"/>
    <property type="match status" value="1"/>
</dbReference>
<feature type="chain" id="PRO_5036502771" description="XS domain-containing protein" evidence="1">
    <location>
        <begin position="40"/>
        <end position="282"/>
    </location>
</feature>
<dbReference type="Proteomes" id="UP000886595">
    <property type="component" value="Unassembled WGS sequence"/>
</dbReference>
<dbReference type="PANTHER" id="PTHR21596:SF52">
    <property type="entry name" value="FACTOR OF DNA METHYLATION 3"/>
    <property type="match status" value="1"/>
</dbReference>
<protein>
    <recommendedName>
        <fullName evidence="2">XS domain-containing protein</fullName>
    </recommendedName>
</protein>
<comment type="caution">
    <text evidence="3">The sequence shown here is derived from an EMBL/GenBank/DDBJ whole genome shotgun (WGS) entry which is preliminary data.</text>
</comment>
<sequence>MDELSLLEERSVHFKMVMFRAAVMFLWFITVMHVPVVASETRPCCDVGSSGGGNDAGSYLEVGRIARCRWMGLLDSGLGPNLFGYFFWALCLDLQVVVRNVSTATVSKRSKALASLTGDIPLAYDDQFEKLVWPWKGILVNIPTKMRHDGLCCTRESGPQLKDELIRRGFNPIRVRTVWDCFGHSGTGIVEFNRDWNGLNDALLFKKAYQEDGHGKKDLLSGGDGEYLGKMGDLKSISRFAEEEARKDHKLVVRLNVISENIQSRLRMLEEKFSKTSIKLKC</sequence>
<name>A0A8X7R022_BRACI</name>
<proteinExistence type="predicted"/>
<keyword evidence="1" id="KW-0732">Signal</keyword>
<feature type="domain" description="XS" evidence="2">
    <location>
        <begin position="129"/>
        <end position="219"/>
    </location>
</feature>
<reference evidence="3 4" key="1">
    <citation type="submission" date="2020-02" db="EMBL/GenBank/DDBJ databases">
        <authorList>
            <person name="Ma Q."/>
            <person name="Huang Y."/>
            <person name="Song X."/>
            <person name="Pei D."/>
        </authorList>
    </citation>
    <scope>NUCLEOTIDE SEQUENCE [LARGE SCALE GENOMIC DNA]</scope>
    <source>
        <strain evidence="3">Sxm20200214</strain>
        <tissue evidence="3">Leaf</tissue>
    </source>
</reference>
<gene>
    <name evidence="3" type="ORF">Bca52824_058744</name>
</gene>
<accession>A0A8X7R022</accession>
<dbReference type="GO" id="GO:0080188">
    <property type="term" value="P:gene silencing by siRNA-directed DNA methylation"/>
    <property type="evidence" value="ECO:0007669"/>
    <property type="project" value="InterPro"/>
</dbReference>
<evidence type="ECO:0000259" key="2">
    <source>
        <dbReference type="Pfam" id="PF03468"/>
    </source>
</evidence>
<keyword evidence="4" id="KW-1185">Reference proteome</keyword>
<evidence type="ECO:0000313" key="4">
    <source>
        <dbReference type="Proteomes" id="UP000886595"/>
    </source>
</evidence>
<dbReference type="EMBL" id="JAAMPC010000012">
    <property type="protein sequence ID" value="KAG2276189.1"/>
    <property type="molecule type" value="Genomic_DNA"/>
</dbReference>
<dbReference type="Gene3D" id="3.30.70.2890">
    <property type="entry name" value="XS domain"/>
    <property type="match status" value="1"/>
</dbReference>